<dbReference type="PANTHER" id="PTHR30514:SF1">
    <property type="entry name" value="HTH-TYPE TRANSCRIPTIONAL REGULATOR HEXR-RELATED"/>
    <property type="match status" value="1"/>
</dbReference>
<dbReference type="OrthoDB" id="1648815at2"/>
<dbReference type="SUPFAM" id="SSF46689">
    <property type="entry name" value="Homeodomain-like"/>
    <property type="match status" value="1"/>
</dbReference>
<dbReference type="GO" id="GO:0003700">
    <property type="term" value="F:DNA-binding transcription factor activity"/>
    <property type="evidence" value="ECO:0007669"/>
    <property type="project" value="InterPro"/>
</dbReference>
<evidence type="ECO:0000259" key="5">
    <source>
        <dbReference type="PROSITE" id="PS51464"/>
    </source>
</evidence>
<dbReference type="Gene3D" id="3.40.50.10490">
    <property type="entry name" value="Glucose-6-phosphate isomerase like protein, domain 1"/>
    <property type="match status" value="1"/>
</dbReference>
<dbReference type="InterPro" id="IPR046348">
    <property type="entry name" value="SIS_dom_sf"/>
</dbReference>
<name>A0A3R6YLR3_9LACO</name>
<gene>
    <name evidence="6" type="ORF">DS831_07685</name>
</gene>
<dbReference type="GO" id="GO:0003677">
    <property type="term" value="F:DNA binding"/>
    <property type="evidence" value="ECO:0007669"/>
    <property type="project" value="UniProtKB-KW"/>
</dbReference>
<evidence type="ECO:0000256" key="3">
    <source>
        <dbReference type="ARBA" id="ARBA00023163"/>
    </source>
</evidence>
<comment type="caution">
    <text evidence="6">The sequence shown here is derived from an EMBL/GenBank/DDBJ whole genome shotgun (WGS) entry which is preliminary data.</text>
</comment>
<evidence type="ECO:0000256" key="2">
    <source>
        <dbReference type="ARBA" id="ARBA00023125"/>
    </source>
</evidence>
<dbReference type="CDD" id="cd05013">
    <property type="entry name" value="SIS_RpiR"/>
    <property type="match status" value="1"/>
</dbReference>
<dbReference type="EMBL" id="QOCR01000004">
    <property type="protein sequence ID" value="RHW50032.1"/>
    <property type="molecule type" value="Genomic_DNA"/>
</dbReference>
<evidence type="ECO:0000256" key="1">
    <source>
        <dbReference type="ARBA" id="ARBA00023015"/>
    </source>
</evidence>
<dbReference type="Proteomes" id="UP000284109">
    <property type="component" value="Unassembled WGS sequence"/>
</dbReference>
<dbReference type="AlphaFoldDB" id="A0A3R6YLR3"/>
<proteinExistence type="predicted"/>
<reference evidence="6 7" key="1">
    <citation type="submission" date="2018-07" db="EMBL/GenBank/DDBJ databases">
        <title>Genome sequences of six Lactobacillus spp. isolated from bumble bee guts.</title>
        <authorList>
            <person name="Motta E.V.S."/>
            <person name="Moran N.A."/>
        </authorList>
    </citation>
    <scope>NUCLEOTIDE SEQUENCE [LARGE SCALE GENOMIC DNA]</scope>
    <source>
        <strain evidence="6 7">BI-1.1</strain>
    </source>
</reference>
<keyword evidence="1" id="KW-0805">Transcription regulation</keyword>
<dbReference type="InterPro" id="IPR000281">
    <property type="entry name" value="HTH_RpiR"/>
</dbReference>
<dbReference type="PROSITE" id="PS51071">
    <property type="entry name" value="HTH_RPIR"/>
    <property type="match status" value="1"/>
</dbReference>
<dbReference type="SUPFAM" id="SSF53697">
    <property type="entry name" value="SIS domain"/>
    <property type="match status" value="1"/>
</dbReference>
<keyword evidence="7" id="KW-1185">Reference proteome</keyword>
<feature type="domain" description="SIS" evidence="5">
    <location>
        <begin position="102"/>
        <end position="241"/>
    </location>
</feature>
<protein>
    <submittedName>
        <fullName evidence="6">MurR/RpiR family transcriptional regulator</fullName>
    </submittedName>
</protein>
<sequence>MTFEERVINKSNIFTDLEDDIIAYIKSNKNNIEHLKITYLAKKFYTVPNTITRLCHKLGYSGFSELKSSIKNEYFNKNLLFKHGESIIKNIELIEQMPVDIVTDKLRTAKKINFYSMGQTAYVTRLIVGNFYAVDYKSYFYNYPNELEHIILNKTDELFFLISLSGENQQMIDMAKEVKRHHNYLITLTHLSNNRLSNLADLRLFCYSPNKRIDEYNVTDKAPILLVMNEIFKIYAEKLNKQIINV</sequence>
<evidence type="ECO:0000259" key="4">
    <source>
        <dbReference type="PROSITE" id="PS51071"/>
    </source>
</evidence>
<evidence type="ECO:0000313" key="7">
    <source>
        <dbReference type="Proteomes" id="UP000284109"/>
    </source>
</evidence>
<dbReference type="PROSITE" id="PS51464">
    <property type="entry name" value="SIS"/>
    <property type="match status" value="1"/>
</dbReference>
<dbReference type="InterPro" id="IPR047640">
    <property type="entry name" value="RpiR-like"/>
</dbReference>
<dbReference type="Gene3D" id="1.10.10.10">
    <property type="entry name" value="Winged helix-like DNA-binding domain superfamily/Winged helix DNA-binding domain"/>
    <property type="match status" value="1"/>
</dbReference>
<dbReference type="RefSeq" id="WP_118902268.1">
    <property type="nucleotide sequence ID" value="NZ_QOCR01000004.1"/>
</dbReference>
<keyword evidence="2" id="KW-0238">DNA-binding</keyword>
<evidence type="ECO:0000313" key="6">
    <source>
        <dbReference type="EMBL" id="RHW50032.1"/>
    </source>
</evidence>
<dbReference type="InterPro" id="IPR035472">
    <property type="entry name" value="RpiR-like_SIS"/>
</dbReference>
<dbReference type="InterPro" id="IPR036388">
    <property type="entry name" value="WH-like_DNA-bd_sf"/>
</dbReference>
<feature type="domain" description="HTH rpiR-type" evidence="4">
    <location>
        <begin position="1"/>
        <end position="77"/>
    </location>
</feature>
<dbReference type="GO" id="GO:1901135">
    <property type="term" value="P:carbohydrate derivative metabolic process"/>
    <property type="evidence" value="ECO:0007669"/>
    <property type="project" value="InterPro"/>
</dbReference>
<accession>A0A3R6YLR3</accession>
<dbReference type="InterPro" id="IPR001347">
    <property type="entry name" value="SIS_dom"/>
</dbReference>
<organism evidence="6 7">
    <name type="scientific">Bombilactobacillus bombi</name>
    <dbReference type="NCBI Taxonomy" id="1303590"/>
    <lineage>
        <taxon>Bacteria</taxon>
        <taxon>Bacillati</taxon>
        <taxon>Bacillota</taxon>
        <taxon>Bacilli</taxon>
        <taxon>Lactobacillales</taxon>
        <taxon>Lactobacillaceae</taxon>
        <taxon>Bombilactobacillus</taxon>
    </lineage>
</organism>
<dbReference type="GO" id="GO:0097367">
    <property type="term" value="F:carbohydrate derivative binding"/>
    <property type="evidence" value="ECO:0007669"/>
    <property type="project" value="InterPro"/>
</dbReference>
<dbReference type="InterPro" id="IPR009057">
    <property type="entry name" value="Homeodomain-like_sf"/>
</dbReference>
<dbReference type="Pfam" id="PF01380">
    <property type="entry name" value="SIS"/>
    <property type="match status" value="1"/>
</dbReference>
<keyword evidence="3" id="KW-0804">Transcription</keyword>
<dbReference type="Pfam" id="PF01418">
    <property type="entry name" value="HTH_6"/>
    <property type="match status" value="1"/>
</dbReference>
<dbReference type="PANTHER" id="PTHR30514">
    <property type="entry name" value="GLUCOKINASE"/>
    <property type="match status" value="1"/>
</dbReference>